<evidence type="ECO:0000256" key="7">
    <source>
        <dbReference type="RuleBase" id="RU003879"/>
    </source>
</evidence>
<sequence>MKKKKNRQNSEVNAGSMADIAFLLLIFFLVTTTIATDKGVAVMLPPKAENQTIVKQKERNIFNILINSQDQLLAEDQVVEVDQLKELVQEFVINPAKKSNLSEAPTKAIVSIKTDRGTSYEMYIRVRDELNYAYDELRARQMGVSIEKFQEMEEFLKETVQSDVERREQELLEGRMDEVKKVIPKMISDAEPSDIGG</sequence>
<keyword evidence="5" id="KW-1133">Transmembrane helix</keyword>
<keyword evidence="4 7" id="KW-0812">Transmembrane</keyword>
<keyword evidence="7" id="KW-0653">Protein transport</keyword>
<dbReference type="PANTHER" id="PTHR30558">
    <property type="entry name" value="EXBD MEMBRANE COMPONENT OF PMF-DRIVEN MACROMOLECULE IMPORT SYSTEM"/>
    <property type="match status" value="1"/>
</dbReference>
<evidence type="ECO:0000313" key="9">
    <source>
        <dbReference type="Proteomes" id="UP001500298"/>
    </source>
</evidence>
<dbReference type="InterPro" id="IPR003400">
    <property type="entry name" value="ExbD"/>
</dbReference>
<dbReference type="PANTHER" id="PTHR30558:SF3">
    <property type="entry name" value="BIOPOLYMER TRANSPORT PROTEIN EXBD-RELATED"/>
    <property type="match status" value="1"/>
</dbReference>
<organism evidence="8 9">
    <name type="scientific">Algivirga pacifica</name>
    <dbReference type="NCBI Taxonomy" id="1162670"/>
    <lineage>
        <taxon>Bacteria</taxon>
        <taxon>Pseudomonadati</taxon>
        <taxon>Bacteroidota</taxon>
        <taxon>Cytophagia</taxon>
        <taxon>Cytophagales</taxon>
        <taxon>Flammeovirgaceae</taxon>
        <taxon>Algivirga</taxon>
    </lineage>
</organism>
<evidence type="ECO:0000313" key="8">
    <source>
        <dbReference type="EMBL" id="GAA4837665.1"/>
    </source>
</evidence>
<protein>
    <submittedName>
        <fullName evidence="8">Biopolymer transporter ExbD</fullName>
    </submittedName>
</protein>
<evidence type="ECO:0000256" key="3">
    <source>
        <dbReference type="ARBA" id="ARBA00022475"/>
    </source>
</evidence>
<evidence type="ECO:0000256" key="2">
    <source>
        <dbReference type="ARBA" id="ARBA00005811"/>
    </source>
</evidence>
<keyword evidence="6" id="KW-0472">Membrane</keyword>
<accession>A0ABP9DER6</accession>
<dbReference type="Pfam" id="PF02472">
    <property type="entry name" value="ExbD"/>
    <property type="match status" value="1"/>
</dbReference>
<comment type="similarity">
    <text evidence="2 7">Belongs to the ExbD/TolR family.</text>
</comment>
<reference evidence="9" key="1">
    <citation type="journal article" date="2019" name="Int. J. Syst. Evol. Microbiol.">
        <title>The Global Catalogue of Microorganisms (GCM) 10K type strain sequencing project: providing services to taxonomists for standard genome sequencing and annotation.</title>
        <authorList>
            <consortium name="The Broad Institute Genomics Platform"/>
            <consortium name="The Broad Institute Genome Sequencing Center for Infectious Disease"/>
            <person name="Wu L."/>
            <person name="Ma J."/>
        </authorList>
    </citation>
    <scope>NUCLEOTIDE SEQUENCE [LARGE SCALE GENOMIC DNA]</scope>
    <source>
        <strain evidence="9">JCM 18326</strain>
    </source>
</reference>
<keyword evidence="3" id="KW-1003">Cell membrane</keyword>
<dbReference type="RefSeq" id="WP_345372036.1">
    <property type="nucleotide sequence ID" value="NZ_BAABJX010000035.1"/>
</dbReference>
<proteinExistence type="inferred from homology"/>
<evidence type="ECO:0000256" key="5">
    <source>
        <dbReference type="ARBA" id="ARBA00022989"/>
    </source>
</evidence>
<keyword evidence="9" id="KW-1185">Reference proteome</keyword>
<gene>
    <name evidence="8" type="ORF">GCM10023331_23530</name>
</gene>
<evidence type="ECO:0000256" key="4">
    <source>
        <dbReference type="ARBA" id="ARBA00022692"/>
    </source>
</evidence>
<evidence type="ECO:0000256" key="1">
    <source>
        <dbReference type="ARBA" id="ARBA00004162"/>
    </source>
</evidence>
<name>A0ABP9DER6_9BACT</name>
<keyword evidence="7" id="KW-0813">Transport</keyword>
<comment type="caution">
    <text evidence="8">The sequence shown here is derived from an EMBL/GenBank/DDBJ whole genome shotgun (WGS) entry which is preliminary data.</text>
</comment>
<dbReference type="Proteomes" id="UP001500298">
    <property type="component" value="Unassembled WGS sequence"/>
</dbReference>
<evidence type="ECO:0000256" key="6">
    <source>
        <dbReference type="ARBA" id="ARBA00023136"/>
    </source>
</evidence>
<dbReference type="EMBL" id="BAABJX010000035">
    <property type="protein sequence ID" value="GAA4837665.1"/>
    <property type="molecule type" value="Genomic_DNA"/>
</dbReference>
<comment type="subcellular location">
    <subcellularLocation>
        <location evidence="1">Cell membrane</location>
        <topology evidence="1">Single-pass membrane protein</topology>
    </subcellularLocation>
    <subcellularLocation>
        <location evidence="7">Cell membrane</location>
        <topology evidence="7">Single-pass type II membrane protein</topology>
    </subcellularLocation>
</comment>